<dbReference type="GO" id="GO:0016758">
    <property type="term" value="F:hexosyltransferase activity"/>
    <property type="evidence" value="ECO:0007669"/>
    <property type="project" value="UniProtKB-ARBA"/>
</dbReference>
<dbReference type="Pfam" id="PF06722">
    <property type="entry name" value="EryCIII-like_C"/>
    <property type="match status" value="1"/>
</dbReference>
<evidence type="ECO:0000313" key="5">
    <source>
        <dbReference type="Proteomes" id="UP001321760"/>
    </source>
</evidence>
<comment type="caution">
    <text evidence="4">The sequence shown here is derived from an EMBL/GenBank/DDBJ whole genome shotgun (WGS) entry which is preliminary data.</text>
</comment>
<dbReference type="AlphaFoldDB" id="A0AAV9GMH1"/>
<organism evidence="4 5">
    <name type="scientific">Podospora aff. communis PSN243</name>
    <dbReference type="NCBI Taxonomy" id="3040156"/>
    <lineage>
        <taxon>Eukaryota</taxon>
        <taxon>Fungi</taxon>
        <taxon>Dikarya</taxon>
        <taxon>Ascomycota</taxon>
        <taxon>Pezizomycotina</taxon>
        <taxon>Sordariomycetes</taxon>
        <taxon>Sordariomycetidae</taxon>
        <taxon>Sordariales</taxon>
        <taxon>Podosporaceae</taxon>
        <taxon>Podospora</taxon>
    </lineage>
</organism>
<dbReference type="PANTHER" id="PTHR48050:SF13">
    <property type="entry name" value="STEROL 3-BETA-GLUCOSYLTRANSFERASE UGT80A2"/>
    <property type="match status" value="1"/>
</dbReference>
<keyword evidence="1" id="KW-0808">Transferase</keyword>
<evidence type="ECO:0000256" key="1">
    <source>
        <dbReference type="ARBA" id="ARBA00022679"/>
    </source>
</evidence>
<reference evidence="4" key="1">
    <citation type="journal article" date="2023" name="Mol. Phylogenet. Evol.">
        <title>Genome-scale phylogeny and comparative genomics of the fungal order Sordariales.</title>
        <authorList>
            <person name="Hensen N."/>
            <person name="Bonometti L."/>
            <person name="Westerberg I."/>
            <person name="Brannstrom I.O."/>
            <person name="Guillou S."/>
            <person name="Cros-Aarteil S."/>
            <person name="Calhoun S."/>
            <person name="Haridas S."/>
            <person name="Kuo A."/>
            <person name="Mondo S."/>
            <person name="Pangilinan J."/>
            <person name="Riley R."/>
            <person name="LaButti K."/>
            <person name="Andreopoulos B."/>
            <person name="Lipzen A."/>
            <person name="Chen C."/>
            <person name="Yan M."/>
            <person name="Daum C."/>
            <person name="Ng V."/>
            <person name="Clum A."/>
            <person name="Steindorff A."/>
            <person name="Ohm R.A."/>
            <person name="Martin F."/>
            <person name="Silar P."/>
            <person name="Natvig D.O."/>
            <person name="Lalanne C."/>
            <person name="Gautier V."/>
            <person name="Ament-Velasquez S.L."/>
            <person name="Kruys A."/>
            <person name="Hutchinson M.I."/>
            <person name="Powell A.J."/>
            <person name="Barry K."/>
            <person name="Miller A.N."/>
            <person name="Grigoriev I.V."/>
            <person name="Debuchy R."/>
            <person name="Gladieux P."/>
            <person name="Hiltunen Thoren M."/>
            <person name="Johannesson H."/>
        </authorList>
    </citation>
    <scope>NUCLEOTIDE SEQUENCE</scope>
    <source>
        <strain evidence="4">PSN243</strain>
    </source>
</reference>
<evidence type="ECO:0000256" key="2">
    <source>
        <dbReference type="SAM" id="MobiDB-lite"/>
    </source>
</evidence>
<proteinExistence type="predicted"/>
<dbReference type="Gene3D" id="3.40.50.2000">
    <property type="entry name" value="Glycogen Phosphorylase B"/>
    <property type="match status" value="1"/>
</dbReference>
<accession>A0AAV9GMH1</accession>
<gene>
    <name evidence="4" type="ORF">QBC34DRAFT_437683</name>
</gene>
<dbReference type="InterPro" id="IPR010610">
    <property type="entry name" value="EryCIII-like_C"/>
</dbReference>
<protein>
    <submittedName>
        <fullName evidence="4">Family 1 glycosyltransferase</fullName>
    </submittedName>
</protein>
<evidence type="ECO:0000313" key="4">
    <source>
        <dbReference type="EMBL" id="KAK4450019.1"/>
    </source>
</evidence>
<dbReference type="InterPro" id="IPR002213">
    <property type="entry name" value="UDP_glucos_trans"/>
</dbReference>
<dbReference type="PANTHER" id="PTHR48050">
    <property type="entry name" value="STEROL 3-BETA-GLUCOSYLTRANSFERASE"/>
    <property type="match status" value="1"/>
</dbReference>
<feature type="domain" description="Erythromycin biosynthesis protein CIII-like C-terminal" evidence="3">
    <location>
        <begin position="403"/>
        <end position="495"/>
    </location>
</feature>
<dbReference type="GO" id="GO:0008194">
    <property type="term" value="F:UDP-glycosyltransferase activity"/>
    <property type="evidence" value="ECO:0007669"/>
    <property type="project" value="InterPro"/>
</dbReference>
<sequence length="536" mass="58967">MAANDHHASGHQPDGHREPGSRVLILTNSELGQANVVFALILGLLEQDPTLDIHISSFQQLQRPLDTFSALTTQSIPSAKPITFHPLPGRPMFAAMGTDQPDPHKNFLHTSSFSPGLFTTPLFIRVYLQHLMLCWPAPELSSILTSLLTTLAVLNPDLIICDSLFSPGITASIHHRTLSPSTPLAIITPNTPKDFLSHRIPFLRRITTFPVGGAGLPTPLPAKYIPLNIFYFLCVVCFMMTDKVNPAKHSEVQRLTGLGSELKIVTGVDLILQDLAPVDKLIVACEERLDFPFLYEGMSPDGSLPSPWREKMVRVGPIVRPARSVREVDGELDAWLKRGKVVLVALGTHVGVTAEEARELGRGLRVVLDAGLRILWKVKAVEGERGAVEGAVREVLGREMDGDRVRVVGWLEAEPPAVLATGRVVCSVHHGGANSYYEAVVNGVPQVVLPPWLDCYDFASRVELLGLGRWGSRQARPRWKADELREALVDVVVGRREKFASRCKELAEICRNEMGGRTAAAREVLDLVKNHELPQK</sequence>
<dbReference type="CDD" id="cd03784">
    <property type="entry name" value="GT1_Gtf-like"/>
    <property type="match status" value="1"/>
</dbReference>
<dbReference type="EMBL" id="MU865934">
    <property type="protein sequence ID" value="KAK4450019.1"/>
    <property type="molecule type" value="Genomic_DNA"/>
</dbReference>
<keyword evidence="5" id="KW-1185">Reference proteome</keyword>
<reference evidence="4" key="2">
    <citation type="submission" date="2023-05" db="EMBL/GenBank/DDBJ databases">
        <authorList>
            <consortium name="Lawrence Berkeley National Laboratory"/>
            <person name="Steindorff A."/>
            <person name="Hensen N."/>
            <person name="Bonometti L."/>
            <person name="Westerberg I."/>
            <person name="Brannstrom I.O."/>
            <person name="Guillou S."/>
            <person name="Cros-Aarteil S."/>
            <person name="Calhoun S."/>
            <person name="Haridas S."/>
            <person name="Kuo A."/>
            <person name="Mondo S."/>
            <person name="Pangilinan J."/>
            <person name="Riley R."/>
            <person name="Labutti K."/>
            <person name="Andreopoulos B."/>
            <person name="Lipzen A."/>
            <person name="Chen C."/>
            <person name="Yanf M."/>
            <person name="Daum C."/>
            <person name="Ng V."/>
            <person name="Clum A."/>
            <person name="Ohm R."/>
            <person name="Martin F."/>
            <person name="Silar P."/>
            <person name="Natvig D."/>
            <person name="Lalanne C."/>
            <person name="Gautier V."/>
            <person name="Ament-Velasquez S.L."/>
            <person name="Kruys A."/>
            <person name="Hutchinson M.I."/>
            <person name="Powell A.J."/>
            <person name="Barry K."/>
            <person name="Miller A.N."/>
            <person name="Grigoriev I.V."/>
            <person name="Debuchy R."/>
            <person name="Gladieux P."/>
            <person name="Thoren M.H."/>
            <person name="Johannesson H."/>
        </authorList>
    </citation>
    <scope>NUCLEOTIDE SEQUENCE</scope>
    <source>
        <strain evidence="4">PSN243</strain>
    </source>
</reference>
<dbReference type="Proteomes" id="UP001321760">
    <property type="component" value="Unassembled WGS sequence"/>
</dbReference>
<dbReference type="InterPro" id="IPR050426">
    <property type="entry name" value="Glycosyltransferase_28"/>
</dbReference>
<dbReference type="SUPFAM" id="SSF53756">
    <property type="entry name" value="UDP-Glycosyltransferase/glycogen phosphorylase"/>
    <property type="match status" value="1"/>
</dbReference>
<feature type="region of interest" description="Disordered" evidence="2">
    <location>
        <begin position="1"/>
        <end position="20"/>
    </location>
</feature>
<evidence type="ECO:0000259" key="3">
    <source>
        <dbReference type="Pfam" id="PF06722"/>
    </source>
</evidence>
<name>A0AAV9GMH1_9PEZI</name>